<organism evidence="14 15">
    <name type="scientific">Kluyveromyces marxianus</name>
    <name type="common">Yeast</name>
    <name type="synonym">Candida kefyr</name>
    <dbReference type="NCBI Taxonomy" id="4911"/>
    <lineage>
        <taxon>Eukaryota</taxon>
        <taxon>Fungi</taxon>
        <taxon>Dikarya</taxon>
        <taxon>Ascomycota</taxon>
        <taxon>Saccharomycotina</taxon>
        <taxon>Saccharomycetes</taxon>
        <taxon>Saccharomycetales</taxon>
        <taxon>Saccharomycetaceae</taxon>
        <taxon>Kluyveromyces</taxon>
    </lineage>
</organism>
<evidence type="ECO:0000256" key="6">
    <source>
        <dbReference type="ARBA" id="ARBA00022763"/>
    </source>
</evidence>
<gene>
    <name evidence="14" type="primary">SMC6</name>
    <name evidence="14" type="ORF">FIM1_4380</name>
</gene>
<evidence type="ECO:0000256" key="7">
    <source>
        <dbReference type="ARBA" id="ARBA00022840"/>
    </source>
</evidence>
<keyword evidence="15" id="KW-1185">Reference proteome</keyword>
<keyword evidence="8 12" id="KW-0175">Coiled coil</keyword>
<feature type="coiled-coil region" evidence="12">
    <location>
        <begin position="260"/>
        <end position="492"/>
    </location>
</feature>
<reference evidence="14 15" key="1">
    <citation type="submission" date="2016-03" db="EMBL/GenBank/DDBJ databases">
        <title>How can Kluyveromyces marxianus grow so fast - potential evolutionary course in Saccharomyces Complex revealed by comparative genomics.</title>
        <authorList>
            <person name="Mo W."/>
            <person name="Lu W."/>
            <person name="Yang X."/>
            <person name="Qi J."/>
            <person name="Lv H."/>
        </authorList>
    </citation>
    <scope>NUCLEOTIDE SEQUENCE [LARGE SCALE GENOMIC DNA]</scope>
    <source>
        <strain evidence="14 15">FIM1</strain>
    </source>
</reference>
<evidence type="ECO:0000313" key="14">
    <source>
        <dbReference type="EMBL" id="QGN18062.1"/>
    </source>
</evidence>
<evidence type="ECO:0000256" key="12">
    <source>
        <dbReference type="SAM" id="Coils"/>
    </source>
</evidence>
<keyword evidence="7" id="KW-0067">ATP-binding</keyword>
<evidence type="ECO:0000256" key="8">
    <source>
        <dbReference type="ARBA" id="ARBA00023054"/>
    </source>
</evidence>
<dbReference type="Gene3D" id="1.10.287.1490">
    <property type="match status" value="1"/>
</dbReference>
<feature type="domain" description="RecF/RecN/SMC N-terminal" evidence="13">
    <location>
        <begin position="70"/>
        <end position="1078"/>
    </location>
</feature>
<keyword evidence="11" id="KW-0539">Nucleus</keyword>
<evidence type="ECO:0000256" key="1">
    <source>
        <dbReference type="ARBA" id="ARBA00004123"/>
    </source>
</evidence>
<dbReference type="InterPro" id="IPR027417">
    <property type="entry name" value="P-loop_NTPase"/>
</dbReference>
<evidence type="ECO:0000256" key="4">
    <source>
        <dbReference type="ARBA" id="ARBA00022454"/>
    </source>
</evidence>
<dbReference type="Proteomes" id="UP000422736">
    <property type="component" value="Chromosome 7"/>
</dbReference>
<keyword evidence="4" id="KW-0158">Chromosome</keyword>
<proteinExistence type="inferred from homology"/>
<evidence type="ECO:0000256" key="10">
    <source>
        <dbReference type="ARBA" id="ARBA00023204"/>
    </source>
</evidence>
<comment type="subcellular location">
    <subcellularLocation>
        <location evidence="2">Chromosome</location>
    </subcellularLocation>
    <subcellularLocation>
        <location evidence="1">Nucleus</location>
    </subcellularLocation>
</comment>
<evidence type="ECO:0000259" key="13">
    <source>
        <dbReference type="Pfam" id="PF02463"/>
    </source>
</evidence>
<keyword evidence="9" id="KW-0233">DNA recombination</keyword>
<evidence type="ECO:0000256" key="9">
    <source>
        <dbReference type="ARBA" id="ARBA00023172"/>
    </source>
</evidence>
<dbReference type="InterPro" id="IPR003395">
    <property type="entry name" value="RecF/RecN/SMC_N"/>
</dbReference>
<reference evidence="14 15" key="2">
    <citation type="submission" date="2019-11" db="EMBL/GenBank/DDBJ databases">
        <authorList>
            <person name="Lu H."/>
        </authorList>
    </citation>
    <scope>NUCLEOTIDE SEQUENCE [LARGE SCALE GENOMIC DNA]</scope>
    <source>
        <strain evidence="14 15">FIM1</strain>
    </source>
</reference>
<keyword evidence="6" id="KW-0227">DNA damage</keyword>
<evidence type="ECO:0000256" key="3">
    <source>
        <dbReference type="ARBA" id="ARBA00006793"/>
    </source>
</evidence>
<accession>A0ABX6F121</accession>
<feature type="coiled-coil region" evidence="12">
    <location>
        <begin position="701"/>
        <end position="786"/>
    </location>
</feature>
<dbReference type="Gene3D" id="3.40.50.300">
    <property type="entry name" value="P-loop containing nucleotide triphosphate hydrolases"/>
    <property type="match status" value="2"/>
</dbReference>
<keyword evidence="10" id="KW-0234">DNA repair</keyword>
<evidence type="ECO:0000256" key="2">
    <source>
        <dbReference type="ARBA" id="ARBA00004286"/>
    </source>
</evidence>
<dbReference type="Pfam" id="PF02463">
    <property type="entry name" value="SMC_N"/>
    <property type="match status" value="1"/>
</dbReference>
<comment type="similarity">
    <text evidence="3">Belongs to the SMC family. SMC6 subfamily.</text>
</comment>
<protein>
    <submittedName>
        <fullName evidence="14">Structural maintenance of chromosomes protein 6</fullName>
    </submittedName>
</protein>
<evidence type="ECO:0000313" key="15">
    <source>
        <dbReference type="Proteomes" id="UP000422736"/>
    </source>
</evidence>
<dbReference type="EMBL" id="CP015061">
    <property type="protein sequence ID" value="QGN18062.1"/>
    <property type="molecule type" value="Genomic_DNA"/>
</dbReference>
<dbReference type="PANTHER" id="PTHR19306:SF6">
    <property type="entry name" value="STRUCTURAL MAINTENANCE OF CHROMOSOMES PROTEIN 6"/>
    <property type="match status" value="1"/>
</dbReference>
<dbReference type="SUPFAM" id="SSF52540">
    <property type="entry name" value="P-loop containing nucleoside triphosphate hydrolases"/>
    <property type="match status" value="1"/>
</dbReference>
<keyword evidence="5" id="KW-0547">Nucleotide-binding</keyword>
<evidence type="ECO:0000256" key="11">
    <source>
        <dbReference type="ARBA" id="ARBA00023242"/>
    </source>
</evidence>
<evidence type="ECO:0000256" key="5">
    <source>
        <dbReference type="ARBA" id="ARBA00022741"/>
    </source>
</evidence>
<dbReference type="PANTHER" id="PTHR19306">
    <property type="entry name" value="STRUCTURAL MAINTENANCE OF CHROMOSOMES 5,6 SMC5, SMC6"/>
    <property type="match status" value="1"/>
</dbReference>
<name>A0ABX6F121_KLUMA</name>
<sequence length="1107" mass="127146">MPPKRPLEEDFNSDDEIHKLTRLTTESQQIAPRKRNFHDVQPMTQYLSQSRDIAADSELATDEFTERAGYIKQIKLTNFMCHANFTLRLGPRLNFIVGNNGSGKSAILTAITIGLGAKATTTNRGTSLKDLIKQGCNSSKIQIVLCNEGINSYEQHIYGKEIRIERTLKREGTSGSFSIRSENNKEVSSKKRDLDAILDYFSIPVMNPMCFLSQDAARSFLTASSSQEKYLHFMKGTLLEETKQNLEAAEGSMLSSKTRLSLLEESVRHLHEDYKQAETLLNELVSKNDWISRRRLLQGKHMWVVYKSNREKARILEKKKNALQVKKQEYLDRISDTENKIERYLIQKEEAVKDVSFNLTERQKIEAERSSLQIEIDKYKRQHTQLKQQEKIAQEDLQTSESAYANIISQIEAAESELRKKKGGDEESIRSQIDEIKLELSEIKDKMPKLHEDQHTLDQEEGILTRERKKRINDLEKSITEMRQEYNELRSSEDKLAHAFDRRMPMVRQMINRRINEFSSPPIGPIGYHVKVKSGYEDFAFLIQTHINSTLGAFVVNNSRDELLLKKIFDACQLRKTPAVITHQLQSFDYSRGKATAGTTISDVLNYDMPELEYLLVDLNRIEKTVLVKNKSEGDRILRHQRPRNLHLVLASRDNSSGLHMSLSGGSGMRLNVVTFANTLRIKLGDDNDLSFLEKKITYQIRELKKMRADFTEKINKIRSEKKGIEGKLTELPRTQKKLSRKLEELEDSLNGQTDTSRLEALKESLKEYEIQIQQLKANLASFDEKFGDLGLQLEPAKQKYDDVTRRYQEAMAAYENSRNLEISISNKIDKCRAVILETQRKISVNNEKTQICEEELNHLLSKCDEQFQQANAFCTEAEIANGDLPEDESEILREIKRIDESVRASERQLGMTHENIIKLFESAKTKYEGAIEKYNELDDSLQKIYNALMLRRAALELSVKGTCTDADIDFRTSMKTRSGYSGSLSFKVAGQLNVMVQTMNDTSPRNVDTLSGGEKSFSQIALLLATWLTMRSRIIALDEFDVFMDQVNRKIGTDLIIRRLGKDVKSDTQTIIITPQDIGKMANIDEQFVNIHRIRNPERHVQTDNI</sequence>